<evidence type="ECO:0000256" key="7">
    <source>
        <dbReference type="ARBA" id="ARBA00023136"/>
    </source>
</evidence>
<keyword evidence="11" id="KW-1185">Reference proteome</keyword>
<dbReference type="EMBL" id="JAUSUB010000020">
    <property type="protein sequence ID" value="MDQ0272144.1"/>
    <property type="molecule type" value="Genomic_DNA"/>
</dbReference>
<evidence type="ECO:0000313" key="11">
    <source>
        <dbReference type="Proteomes" id="UP001238088"/>
    </source>
</evidence>
<keyword evidence="5 8" id="KW-0812">Transmembrane</keyword>
<evidence type="ECO:0000256" key="1">
    <source>
        <dbReference type="ARBA" id="ARBA00004651"/>
    </source>
</evidence>
<comment type="caution">
    <text evidence="10">The sequence shown here is derived from an EMBL/GenBank/DDBJ whole genome shotgun (WGS) entry which is preliminary data.</text>
</comment>
<gene>
    <name evidence="10" type="ORF">J2S17_004036</name>
</gene>
<keyword evidence="4" id="KW-1003">Cell membrane</keyword>
<dbReference type="PANTHER" id="PTHR30433:SF2">
    <property type="entry name" value="MOTILITY PROTEIN A"/>
    <property type="match status" value="1"/>
</dbReference>
<dbReference type="Pfam" id="PF01618">
    <property type="entry name" value="MotA_ExbB"/>
    <property type="match status" value="1"/>
</dbReference>
<keyword evidence="7 8" id="KW-0472">Membrane</keyword>
<keyword evidence="6 8" id="KW-1133">Transmembrane helix</keyword>
<dbReference type="NCBIfam" id="NF005383">
    <property type="entry name" value="PRK06926.1"/>
    <property type="match status" value="1"/>
</dbReference>
<accession>A0ABU0ALK3</accession>
<sequence>MRKLDSLTPIGLVIGVCMIIFGVVSTGGWSGISSFFDPASVFIVIGGVIAGLLVSFPFKGIAHVFTVIKQGFTHQERSIHHLIQTFVKLSERARREGLLSLEMEIGNESDPFIRKGILLAVDGMEPQMINDIMDADIIAMEERHRKGRVILEKAGEYAPSWGMIGTLIGLVLMLKNLEDPSSLGPSMAIALLTTLYGSLLANLFFIPLAAKLETQTEEEVFYKQVIIEGVIGVQSGQNPSILRQKLSAFISDKERKEAEEMEDEALNNEA</sequence>
<evidence type="ECO:0000256" key="4">
    <source>
        <dbReference type="ARBA" id="ARBA00022475"/>
    </source>
</evidence>
<evidence type="ECO:0000256" key="3">
    <source>
        <dbReference type="ARBA" id="ARBA00022448"/>
    </source>
</evidence>
<name>A0ABU0ALK3_9BACI</name>
<dbReference type="InterPro" id="IPR000540">
    <property type="entry name" value="Flag_MotA_CS"/>
</dbReference>
<feature type="transmembrane region" description="Helical" evidence="8">
    <location>
        <begin position="154"/>
        <end position="174"/>
    </location>
</feature>
<protein>
    <submittedName>
        <fullName evidence="10">Chemotaxis protein MotA</fullName>
    </submittedName>
</protein>
<keyword evidence="3" id="KW-0813">Transport</keyword>
<reference evidence="10 11" key="1">
    <citation type="submission" date="2023-07" db="EMBL/GenBank/DDBJ databases">
        <title>Genomic Encyclopedia of Type Strains, Phase IV (KMG-IV): sequencing the most valuable type-strain genomes for metagenomic binning, comparative biology and taxonomic classification.</title>
        <authorList>
            <person name="Goeker M."/>
        </authorList>
    </citation>
    <scope>NUCLEOTIDE SEQUENCE [LARGE SCALE GENOMIC DNA]</scope>
    <source>
        <strain evidence="10 11">DSM 23494</strain>
    </source>
</reference>
<comment type="similarity">
    <text evidence="2">Belongs to the MotA family.</text>
</comment>
<evidence type="ECO:0000256" key="5">
    <source>
        <dbReference type="ARBA" id="ARBA00022692"/>
    </source>
</evidence>
<evidence type="ECO:0000259" key="9">
    <source>
        <dbReference type="Pfam" id="PF01618"/>
    </source>
</evidence>
<organism evidence="10 11">
    <name type="scientific">Cytobacillus purgationiresistens</name>
    <dbReference type="NCBI Taxonomy" id="863449"/>
    <lineage>
        <taxon>Bacteria</taxon>
        <taxon>Bacillati</taxon>
        <taxon>Bacillota</taxon>
        <taxon>Bacilli</taxon>
        <taxon>Bacillales</taxon>
        <taxon>Bacillaceae</taxon>
        <taxon>Cytobacillus</taxon>
    </lineage>
</organism>
<dbReference type="PROSITE" id="PS01307">
    <property type="entry name" value="MOTA"/>
    <property type="match status" value="1"/>
</dbReference>
<evidence type="ECO:0000313" key="10">
    <source>
        <dbReference type="EMBL" id="MDQ0272144.1"/>
    </source>
</evidence>
<feature type="domain" description="MotA/TolQ/ExbB proton channel" evidence="9">
    <location>
        <begin position="108"/>
        <end position="220"/>
    </location>
</feature>
<feature type="transmembrane region" description="Helical" evidence="8">
    <location>
        <begin position="38"/>
        <end position="58"/>
    </location>
</feature>
<feature type="transmembrane region" description="Helical" evidence="8">
    <location>
        <begin position="186"/>
        <end position="206"/>
    </location>
</feature>
<feature type="transmembrane region" description="Helical" evidence="8">
    <location>
        <begin position="12"/>
        <end position="32"/>
    </location>
</feature>
<evidence type="ECO:0000256" key="2">
    <source>
        <dbReference type="ARBA" id="ARBA00008038"/>
    </source>
</evidence>
<dbReference type="PANTHER" id="PTHR30433">
    <property type="entry name" value="CHEMOTAXIS PROTEIN MOTA"/>
    <property type="match status" value="1"/>
</dbReference>
<dbReference type="RefSeq" id="WP_307477453.1">
    <property type="nucleotide sequence ID" value="NZ_JAUSUB010000020.1"/>
</dbReference>
<proteinExistence type="inferred from homology"/>
<evidence type="ECO:0000256" key="6">
    <source>
        <dbReference type="ARBA" id="ARBA00022989"/>
    </source>
</evidence>
<evidence type="ECO:0000256" key="8">
    <source>
        <dbReference type="SAM" id="Phobius"/>
    </source>
</evidence>
<comment type="subcellular location">
    <subcellularLocation>
        <location evidence="1">Cell membrane</location>
        <topology evidence="1">Multi-pass membrane protein</topology>
    </subcellularLocation>
</comment>
<dbReference type="InterPro" id="IPR002898">
    <property type="entry name" value="MotA_ExbB_proton_chnl"/>
</dbReference>
<dbReference type="Proteomes" id="UP001238088">
    <property type="component" value="Unassembled WGS sequence"/>
</dbReference>
<dbReference type="InterPro" id="IPR047055">
    <property type="entry name" value="MotA-like"/>
</dbReference>